<dbReference type="SUPFAM" id="SSF51735">
    <property type="entry name" value="NAD(P)-binding Rossmann-fold domains"/>
    <property type="match status" value="1"/>
</dbReference>
<evidence type="ECO:0000256" key="2">
    <source>
        <dbReference type="ARBA" id="ARBA00023002"/>
    </source>
</evidence>
<evidence type="ECO:0000313" key="6">
    <source>
        <dbReference type="Proteomes" id="UP001499947"/>
    </source>
</evidence>
<dbReference type="PANTHER" id="PTHR43580:SF2">
    <property type="entry name" value="CYTOKINE-LIKE NUCLEAR FACTOR N-PAC"/>
    <property type="match status" value="1"/>
</dbReference>
<dbReference type="Proteomes" id="UP001499947">
    <property type="component" value="Unassembled WGS sequence"/>
</dbReference>
<feature type="domain" description="NADPH-dependent reductive aminase-like C-terminal" evidence="4">
    <location>
        <begin position="161"/>
        <end position="286"/>
    </location>
</feature>
<dbReference type="RefSeq" id="WP_211122069.1">
    <property type="nucleotide sequence ID" value="NZ_BAAALR010000013.1"/>
</dbReference>
<dbReference type="InterPro" id="IPR036291">
    <property type="entry name" value="NAD(P)-bd_dom_sf"/>
</dbReference>
<dbReference type="Gene3D" id="1.10.1040.10">
    <property type="entry name" value="N-(1-d-carboxylethyl)-l-norvaline Dehydrogenase, domain 2"/>
    <property type="match status" value="1"/>
</dbReference>
<dbReference type="InterPro" id="IPR051265">
    <property type="entry name" value="HIBADH-related_NP60_sf"/>
</dbReference>
<dbReference type="PIRSF" id="PIRSF000103">
    <property type="entry name" value="HIBADH"/>
    <property type="match status" value="1"/>
</dbReference>
<evidence type="ECO:0000313" key="5">
    <source>
        <dbReference type="EMBL" id="GAA1673167.1"/>
    </source>
</evidence>
<evidence type="ECO:0000259" key="3">
    <source>
        <dbReference type="Pfam" id="PF03446"/>
    </source>
</evidence>
<dbReference type="InterPro" id="IPR048666">
    <property type="entry name" value="RedAm-like_C"/>
</dbReference>
<evidence type="ECO:0000259" key="4">
    <source>
        <dbReference type="Pfam" id="PF21761"/>
    </source>
</evidence>
<dbReference type="InterPro" id="IPR015815">
    <property type="entry name" value="HIBADH-related"/>
</dbReference>
<reference evidence="5 6" key="1">
    <citation type="journal article" date="2019" name="Int. J. Syst. Evol. Microbiol.">
        <title>The Global Catalogue of Microorganisms (GCM) 10K type strain sequencing project: providing services to taxonomists for standard genome sequencing and annotation.</title>
        <authorList>
            <consortium name="The Broad Institute Genomics Platform"/>
            <consortium name="The Broad Institute Genome Sequencing Center for Infectious Disease"/>
            <person name="Wu L."/>
            <person name="Ma J."/>
        </authorList>
    </citation>
    <scope>NUCLEOTIDE SEQUENCE [LARGE SCALE GENOMIC DNA]</scope>
    <source>
        <strain evidence="5 6">JCM 13244</strain>
    </source>
</reference>
<keyword evidence="2" id="KW-0560">Oxidoreductase</keyword>
<dbReference type="PANTHER" id="PTHR43580">
    <property type="entry name" value="OXIDOREDUCTASE GLYR1-RELATED"/>
    <property type="match status" value="1"/>
</dbReference>
<feature type="domain" description="6-phosphogluconate dehydrogenase NADP-binding" evidence="3">
    <location>
        <begin position="6"/>
        <end position="154"/>
    </location>
</feature>
<dbReference type="InterPro" id="IPR013328">
    <property type="entry name" value="6PGD_dom2"/>
</dbReference>
<dbReference type="EMBL" id="BAAALR010000013">
    <property type="protein sequence ID" value="GAA1673167.1"/>
    <property type="molecule type" value="Genomic_DNA"/>
</dbReference>
<dbReference type="Pfam" id="PF03446">
    <property type="entry name" value="NAD_binding_2"/>
    <property type="match status" value="1"/>
</dbReference>
<sequence>MSETPVTVLGLGDMGTALARALMKAGHRTTVWNRTAAKAEALAAEGALTAATAGEAVAASPLVVVCLLDYDSVGQVLEPLGDALSGKAVVNLTNGTPRQARDLAAWAAGHGAQYLDGGIMAVPPMIGTPAAFLLYSGSPAVFADHRAVLDLFGESHHLGEDPGRAPLYDLALLSAMYGMFSGVLHAYALVRSDGVAAADAAPLLGRWLTAMSGAADGFAQQIDSGDHATGVVSNLAMQSAAFVNFTGSAEDQGISPELIAPIGDLMARRVADGHGHEGLSGLVELLGAEGPGAV</sequence>
<proteinExistence type="inferred from homology"/>
<organism evidence="5 6">
    <name type="scientific">Streptomyces yatensis</name>
    <dbReference type="NCBI Taxonomy" id="155177"/>
    <lineage>
        <taxon>Bacteria</taxon>
        <taxon>Bacillati</taxon>
        <taxon>Actinomycetota</taxon>
        <taxon>Actinomycetes</taxon>
        <taxon>Kitasatosporales</taxon>
        <taxon>Streptomycetaceae</taxon>
        <taxon>Streptomyces</taxon>
        <taxon>Streptomyces violaceusniger group</taxon>
    </lineage>
</organism>
<name>A0ABN2GLS0_9ACTN</name>
<dbReference type="InterPro" id="IPR006115">
    <property type="entry name" value="6PGDH_NADP-bd"/>
</dbReference>
<protein>
    <submittedName>
        <fullName evidence="5">NAD(P)-binding domain-containing protein</fullName>
    </submittedName>
</protein>
<gene>
    <name evidence="5" type="ORF">GCM10009680_11140</name>
</gene>
<keyword evidence="6" id="KW-1185">Reference proteome</keyword>
<accession>A0ABN2GLS0</accession>
<comment type="caution">
    <text evidence="5">The sequence shown here is derived from an EMBL/GenBank/DDBJ whole genome shotgun (WGS) entry which is preliminary data.</text>
</comment>
<dbReference type="Pfam" id="PF21761">
    <property type="entry name" value="RedAm-like_C"/>
    <property type="match status" value="1"/>
</dbReference>
<dbReference type="Gene3D" id="3.40.50.720">
    <property type="entry name" value="NAD(P)-binding Rossmann-like Domain"/>
    <property type="match status" value="1"/>
</dbReference>
<evidence type="ECO:0000256" key="1">
    <source>
        <dbReference type="ARBA" id="ARBA00009080"/>
    </source>
</evidence>
<comment type="similarity">
    <text evidence="1">Belongs to the HIBADH-related family.</text>
</comment>